<protein>
    <submittedName>
        <fullName evidence="1">Uncharacterized protein</fullName>
    </submittedName>
</protein>
<gene>
    <name evidence="1" type="ORF">Aglo03_03400</name>
</gene>
<accession>A0A9W6V715</accession>
<evidence type="ECO:0000313" key="1">
    <source>
        <dbReference type="EMBL" id="GLW89524.1"/>
    </source>
</evidence>
<evidence type="ECO:0000313" key="2">
    <source>
        <dbReference type="Proteomes" id="UP001165042"/>
    </source>
</evidence>
<comment type="caution">
    <text evidence="1">The sequence shown here is derived from an EMBL/GenBank/DDBJ whole genome shotgun (WGS) entry which is preliminary data.</text>
</comment>
<dbReference type="EMBL" id="BSSD01000001">
    <property type="protein sequence ID" value="GLW89524.1"/>
    <property type="molecule type" value="Genomic_DNA"/>
</dbReference>
<proteinExistence type="predicted"/>
<dbReference type="AlphaFoldDB" id="A0A9W6V715"/>
<reference evidence="1" key="1">
    <citation type="submission" date="2023-02" db="EMBL/GenBank/DDBJ databases">
        <title>Actinokineospora globicatena NBRC 15670.</title>
        <authorList>
            <person name="Ichikawa N."/>
            <person name="Sato H."/>
            <person name="Tonouchi N."/>
        </authorList>
    </citation>
    <scope>NUCLEOTIDE SEQUENCE</scope>
    <source>
        <strain evidence="1">NBRC 15670</strain>
    </source>
</reference>
<keyword evidence="2" id="KW-1185">Reference proteome</keyword>
<organism evidence="1 2">
    <name type="scientific">Actinokineospora globicatena</name>
    <dbReference type="NCBI Taxonomy" id="103729"/>
    <lineage>
        <taxon>Bacteria</taxon>
        <taxon>Bacillati</taxon>
        <taxon>Actinomycetota</taxon>
        <taxon>Actinomycetes</taxon>
        <taxon>Pseudonocardiales</taxon>
        <taxon>Pseudonocardiaceae</taxon>
        <taxon>Actinokineospora</taxon>
    </lineage>
</organism>
<name>A0A9W6V715_9PSEU</name>
<dbReference type="Proteomes" id="UP001165042">
    <property type="component" value="Unassembled WGS sequence"/>
</dbReference>
<sequence length="232" mass="25656">MPVPSLDDMAGIPLWGNYLDVRLTEAVLGLIPGQVAAVGVRVGDTAAELNFQVFVEDAVVLEFTEVVVARFRDSVGPGVAVTVRREAVERVMLGARRDVRWVYGAHIDHPLPPASTPARVEAVVPRRSFPTPADVDREPVWEHYVTVQITRASLRCIAPEVAAIGFRLRLSRVELVFQVFAVNAVVDEDLADIEGEVDTWVRNGVDVVAEREIVSEPRLGREGVKWTYVARR</sequence>
<dbReference type="RefSeq" id="WP_285606860.1">
    <property type="nucleotide sequence ID" value="NZ_BSSD01000001.1"/>
</dbReference>